<protein>
    <submittedName>
        <fullName evidence="1">Uncharacterized protein</fullName>
    </submittedName>
</protein>
<gene>
    <name evidence="1" type="ORF">RL38J1_195</name>
</gene>
<name>A0A6B9J3L2_9CAUD</name>
<evidence type="ECO:0000313" key="2">
    <source>
        <dbReference type="Proteomes" id="UP000436513"/>
    </source>
</evidence>
<accession>A0A6B9J3L2</accession>
<sequence>MKELTEESVKEEISRLLATSIQMARFEDHLSQEYIKRACDSVAELTVTFVKRTAKEEAFKATSPLISFGER</sequence>
<evidence type="ECO:0000313" key="1">
    <source>
        <dbReference type="EMBL" id="QGZ14058.1"/>
    </source>
</evidence>
<dbReference type="EMBL" id="MN549360">
    <property type="protein sequence ID" value="QGZ14058.1"/>
    <property type="molecule type" value="Genomic_DNA"/>
</dbReference>
<reference evidence="1 2" key="1">
    <citation type="submission" date="2019-10" db="EMBL/GenBank/DDBJ databases">
        <title>Complete genome sequence of bacteriophage vB_RLeM_RL38JI.</title>
        <authorList>
            <person name="Gunathilake D."/>
            <person name="Bhat S."/>
            <person name="Yost C.K."/>
            <person name="Hynes M.F."/>
        </authorList>
    </citation>
    <scope>NUCLEOTIDE SEQUENCE [LARGE SCALE GENOMIC DNA]</scope>
</reference>
<keyword evidence="2" id="KW-1185">Reference proteome</keyword>
<proteinExistence type="predicted"/>
<dbReference type="Proteomes" id="UP000436513">
    <property type="component" value="Segment"/>
</dbReference>
<organism evidence="1 2">
    <name type="scientific">Rhizobium phage RL38J1</name>
    <dbReference type="NCBI Taxonomy" id="2663232"/>
    <lineage>
        <taxon>Viruses</taxon>
        <taxon>Duplodnaviria</taxon>
        <taxon>Heunggongvirae</taxon>
        <taxon>Uroviricota</taxon>
        <taxon>Caudoviricetes</taxon>
        <taxon>Pootjesviridae</taxon>
        <taxon>Innesvirus</taxon>
        <taxon>Innesvirus RL38J1</taxon>
    </lineage>
</organism>